<evidence type="ECO:0000313" key="3">
    <source>
        <dbReference type="Proteomes" id="UP000297014"/>
    </source>
</evidence>
<dbReference type="EMBL" id="JALP01000268">
    <property type="protein sequence ID" value="THG89053.1"/>
    <property type="molecule type" value="Genomic_DNA"/>
</dbReference>
<comment type="caution">
    <text evidence="2">The sequence shown here is derived from an EMBL/GenBank/DDBJ whole genome shotgun (WGS) entry which is preliminary data.</text>
</comment>
<accession>A0A4S4JV63</accession>
<dbReference type="AlphaFoldDB" id="A0A4S4JV63"/>
<evidence type="ECO:0000256" key="1">
    <source>
        <dbReference type="SAM" id="MobiDB-lite"/>
    </source>
</evidence>
<reference evidence="2 3" key="1">
    <citation type="submission" date="2014-01" db="EMBL/GenBank/DDBJ databases">
        <title>Draft genome sequencing of Bacillus alcalophilus CGMCC 1.3604.</title>
        <authorList>
            <person name="Yang J."/>
            <person name="Diao L."/>
            <person name="Yang S."/>
        </authorList>
    </citation>
    <scope>NUCLEOTIDE SEQUENCE [LARGE SCALE GENOMIC DNA]</scope>
    <source>
        <strain evidence="2 3">CGMCC 1.3604</strain>
    </source>
</reference>
<protein>
    <submittedName>
        <fullName evidence="2">Uncharacterized protein</fullName>
    </submittedName>
</protein>
<sequence length="35" mass="3826">MIPKANGKELERESKVANESESERIRVGKGIKGGQ</sequence>
<evidence type="ECO:0000313" key="2">
    <source>
        <dbReference type="EMBL" id="THG89053.1"/>
    </source>
</evidence>
<proteinExistence type="predicted"/>
<feature type="region of interest" description="Disordered" evidence="1">
    <location>
        <begin position="1"/>
        <end position="35"/>
    </location>
</feature>
<gene>
    <name evidence="2" type="ORF">AJ85_19810</name>
</gene>
<feature type="compositionally biased region" description="Basic and acidic residues" evidence="1">
    <location>
        <begin position="1"/>
        <end position="26"/>
    </location>
</feature>
<name>A0A4S4JV63_ALKAL</name>
<dbReference type="Proteomes" id="UP000297014">
    <property type="component" value="Unassembled WGS sequence"/>
</dbReference>
<organism evidence="2 3">
    <name type="scientific">Alkalihalobacillus alcalophilus ATCC 27647 = CGMCC 1.3604</name>
    <dbReference type="NCBI Taxonomy" id="1218173"/>
    <lineage>
        <taxon>Bacteria</taxon>
        <taxon>Bacillati</taxon>
        <taxon>Bacillota</taxon>
        <taxon>Bacilli</taxon>
        <taxon>Bacillales</taxon>
        <taxon>Bacillaceae</taxon>
        <taxon>Alkalihalobacillus</taxon>
    </lineage>
</organism>